<feature type="transmembrane region" description="Helical" evidence="6">
    <location>
        <begin position="28"/>
        <end position="50"/>
    </location>
</feature>
<keyword evidence="3 6" id="KW-0812">Transmembrane</keyword>
<evidence type="ECO:0000259" key="7">
    <source>
        <dbReference type="Pfam" id="PF02687"/>
    </source>
</evidence>
<reference evidence="8" key="1">
    <citation type="submission" date="2018-06" db="EMBL/GenBank/DDBJ databases">
        <authorList>
            <person name="Zhirakovskaya E."/>
        </authorList>
    </citation>
    <scope>NUCLEOTIDE SEQUENCE</scope>
</reference>
<accession>A0A3B1AT14</accession>
<dbReference type="GO" id="GO:0044874">
    <property type="term" value="P:lipoprotein localization to outer membrane"/>
    <property type="evidence" value="ECO:0007669"/>
    <property type="project" value="TreeGrafter"/>
</dbReference>
<feature type="domain" description="ABC3 transporter permease C-terminal" evidence="7">
    <location>
        <begin position="288"/>
        <end position="408"/>
    </location>
</feature>
<sequence length="415" mass="45336">MSQPVAGSGATIMQIARLATRDLLHQKLASLVMVFGLAAVLTPLLVLFGLKFGVIDNLVRELVENPHNREIRLIGHGRFDQAWFEKMQARKEVSFVIPRTRGAAATVDLRSGMADGERVSVELIPSATGDPLLYRHAQPPTDNKSIVISARTAQMLKAKAGDSLKASVRRKRDGQWSREQAPLKVIGVVPDSVFARKGGFVSPALLAAIEDYRDGYGVPEMGWSKGDDAFTGIRYFSGFRLYASNLDDVPVVRDLLIDGGKGYEVVTKAKAIEEVKLFDRYLTSTYLMIALIGVAGYLLSFGASMWVNVERKRRELSVLQLLGFKSSVIMFFPIVQSALIALCGAGLAIALFWMISMLINGYFAQATGQFAGLCRLLPSHLIISLLATIVCAVLSAALAAYRTTRIEPSKGLREL</sequence>
<keyword evidence="4 6" id="KW-1133">Transmembrane helix</keyword>
<feature type="transmembrane region" description="Helical" evidence="6">
    <location>
        <begin position="328"/>
        <end position="359"/>
    </location>
</feature>
<keyword evidence="2" id="KW-1003">Cell membrane</keyword>
<feature type="transmembrane region" description="Helical" evidence="6">
    <location>
        <begin position="379"/>
        <end position="401"/>
    </location>
</feature>
<protein>
    <recommendedName>
        <fullName evidence="7">ABC3 transporter permease C-terminal domain-containing protein</fullName>
    </recommendedName>
</protein>
<evidence type="ECO:0000256" key="3">
    <source>
        <dbReference type="ARBA" id="ARBA00022692"/>
    </source>
</evidence>
<dbReference type="InterPro" id="IPR003838">
    <property type="entry name" value="ABC3_permease_C"/>
</dbReference>
<dbReference type="PANTHER" id="PTHR30489:SF0">
    <property type="entry name" value="LIPOPROTEIN-RELEASING SYSTEM TRANSMEMBRANE PROTEIN LOLE"/>
    <property type="match status" value="1"/>
</dbReference>
<gene>
    <name evidence="8" type="ORF">MNBD_GAMMA26-2311</name>
</gene>
<evidence type="ECO:0000256" key="6">
    <source>
        <dbReference type="SAM" id="Phobius"/>
    </source>
</evidence>
<proteinExistence type="predicted"/>
<evidence type="ECO:0000256" key="4">
    <source>
        <dbReference type="ARBA" id="ARBA00022989"/>
    </source>
</evidence>
<organism evidence="8">
    <name type="scientific">hydrothermal vent metagenome</name>
    <dbReference type="NCBI Taxonomy" id="652676"/>
    <lineage>
        <taxon>unclassified sequences</taxon>
        <taxon>metagenomes</taxon>
        <taxon>ecological metagenomes</taxon>
    </lineage>
</organism>
<name>A0A3B1AT14_9ZZZZ</name>
<dbReference type="AlphaFoldDB" id="A0A3B1AT14"/>
<evidence type="ECO:0000256" key="5">
    <source>
        <dbReference type="ARBA" id="ARBA00023136"/>
    </source>
</evidence>
<evidence type="ECO:0000256" key="1">
    <source>
        <dbReference type="ARBA" id="ARBA00004651"/>
    </source>
</evidence>
<evidence type="ECO:0000256" key="2">
    <source>
        <dbReference type="ARBA" id="ARBA00022475"/>
    </source>
</evidence>
<dbReference type="GO" id="GO:0098797">
    <property type="term" value="C:plasma membrane protein complex"/>
    <property type="evidence" value="ECO:0007669"/>
    <property type="project" value="TreeGrafter"/>
</dbReference>
<dbReference type="Pfam" id="PF02687">
    <property type="entry name" value="FtsX"/>
    <property type="match status" value="1"/>
</dbReference>
<keyword evidence="5 6" id="KW-0472">Membrane</keyword>
<feature type="transmembrane region" description="Helical" evidence="6">
    <location>
        <begin position="286"/>
        <end position="307"/>
    </location>
</feature>
<dbReference type="PANTHER" id="PTHR30489">
    <property type="entry name" value="LIPOPROTEIN-RELEASING SYSTEM TRANSMEMBRANE PROTEIN LOLE"/>
    <property type="match status" value="1"/>
</dbReference>
<dbReference type="EMBL" id="UOFX01000044">
    <property type="protein sequence ID" value="VAX09149.1"/>
    <property type="molecule type" value="Genomic_DNA"/>
</dbReference>
<evidence type="ECO:0000313" key="8">
    <source>
        <dbReference type="EMBL" id="VAX09149.1"/>
    </source>
</evidence>
<comment type="subcellular location">
    <subcellularLocation>
        <location evidence="1">Cell membrane</location>
        <topology evidence="1">Multi-pass membrane protein</topology>
    </subcellularLocation>
</comment>
<dbReference type="InterPro" id="IPR051447">
    <property type="entry name" value="Lipoprotein-release_system"/>
</dbReference>